<accession>A0ACB9LHU6</accession>
<dbReference type="EMBL" id="CM042890">
    <property type="protein sequence ID" value="KAI4310798.1"/>
    <property type="molecule type" value="Genomic_DNA"/>
</dbReference>
<evidence type="ECO:0000313" key="2">
    <source>
        <dbReference type="Proteomes" id="UP001057402"/>
    </source>
</evidence>
<proteinExistence type="predicted"/>
<keyword evidence="2" id="KW-1185">Reference proteome</keyword>
<gene>
    <name evidence="1" type="ORF">MLD38_035748</name>
</gene>
<protein>
    <submittedName>
        <fullName evidence="1">Uncharacterized protein</fullName>
    </submittedName>
</protein>
<comment type="caution">
    <text evidence="1">The sequence shown here is derived from an EMBL/GenBank/DDBJ whole genome shotgun (WGS) entry which is preliminary data.</text>
</comment>
<reference evidence="2" key="1">
    <citation type="journal article" date="2023" name="Front. Plant Sci.">
        <title>Chromosomal-level genome assembly of Melastoma candidum provides insights into trichome evolution.</title>
        <authorList>
            <person name="Zhong Y."/>
            <person name="Wu W."/>
            <person name="Sun C."/>
            <person name="Zou P."/>
            <person name="Liu Y."/>
            <person name="Dai S."/>
            <person name="Zhou R."/>
        </authorList>
    </citation>
    <scope>NUCLEOTIDE SEQUENCE [LARGE SCALE GENOMIC DNA]</scope>
</reference>
<name>A0ACB9LHU6_9MYRT</name>
<sequence length="329" mass="37542">MDLPPEEMRFMGFVSIFKESFKIIGNYRKVLSLITATLIFPLALIFLVQIQVAEHLRYAIYRLEDRLEDEEHNSRLSDLITSERIGYIVLKVLYYVILLVLANLAMSAVVYLVASIYTVKPISFKKVMGIVPKVWKRLSVTLCWVFLISFVYACFTLGFSIIIYGVVGWQSEAFGLTVFIISFIAHFVGFAYLCIIWYLASVITVLEDLKGIGAMVKAKDLIQGKKKVVVPIFLLLAAVYYGVLLVYEIFVVFEWNSFFLFGLGTVCVVLLTFLFLLGLVVQSVTYFVCKTYHCEHIDKPALAEHLEAFAPNYKQMKEGKDGQMNHVYV</sequence>
<organism evidence="1 2">
    <name type="scientific">Melastoma candidum</name>
    <dbReference type="NCBI Taxonomy" id="119954"/>
    <lineage>
        <taxon>Eukaryota</taxon>
        <taxon>Viridiplantae</taxon>
        <taxon>Streptophyta</taxon>
        <taxon>Embryophyta</taxon>
        <taxon>Tracheophyta</taxon>
        <taxon>Spermatophyta</taxon>
        <taxon>Magnoliopsida</taxon>
        <taxon>eudicotyledons</taxon>
        <taxon>Gunneridae</taxon>
        <taxon>Pentapetalae</taxon>
        <taxon>rosids</taxon>
        <taxon>malvids</taxon>
        <taxon>Myrtales</taxon>
        <taxon>Melastomataceae</taxon>
        <taxon>Melastomatoideae</taxon>
        <taxon>Melastomateae</taxon>
        <taxon>Melastoma</taxon>
    </lineage>
</organism>
<dbReference type="Proteomes" id="UP001057402">
    <property type="component" value="Chromosome 11"/>
</dbReference>
<evidence type="ECO:0000313" key="1">
    <source>
        <dbReference type="EMBL" id="KAI4310798.1"/>
    </source>
</evidence>